<dbReference type="Pfam" id="PF01850">
    <property type="entry name" value="PIN"/>
    <property type="match status" value="1"/>
</dbReference>
<evidence type="ECO:0000313" key="10">
    <source>
        <dbReference type="EMBL" id="MBD3942944.1"/>
    </source>
</evidence>
<evidence type="ECO:0000313" key="11">
    <source>
        <dbReference type="Proteomes" id="UP000598426"/>
    </source>
</evidence>
<keyword evidence="2 8" id="KW-1277">Toxin-antitoxin system</keyword>
<evidence type="ECO:0000259" key="9">
    <source>
        <dbReference type="Pfam" id="PF01850"/>
    </source>
</evidence>
<dbReference type="SUPFAM" id="SSF88723">
    <property type="entry name" value="PIN domain-like"/>
    <property type="match status" value="1"/>
</dbReference>
<reference evidence="10 11" key="1">
    <citation type="submission" date="2020-09" db="EMBL/GenBank/DDBJ databases">
        <title>Isolation and identification of active actinomycetes.</title>
        <authorList>
            <person name="Li X."/>
        </authorList>
    </citation>
    <scope>NUCLEOTIDE SEQUENCE [LARGE SCALE GENOMIC DNA]</scope>
    <source>
        <strain evidence="10 11">NEAU-LLC</strain>
    </source>
</reference>
<feature type="domain" description="PIN" evidence="9">
    <location>
        <begin position="6"/>
        <end position="126"/>
    </location>
</feature>
<name>A0ABR8NS13_9MICO</name>
<organism evidence="10 11">
    <name type="scientific">Microbacterium helvum</name>
    <dbReference type="NCBI Taxonomy" id="2773713"/>
    <lineage>
        <taxon>Bacteria</taxon>
        <taxon>Bacillati</taxon>
        <taxon>Actinomycetota</taxon>
        <taxon>Actinomycetes</taxon>
        <taxon>Micrococcales</taxon>
        <taxon>Microbacteriaceae</taxon>
        <taxon>Microbacterium</taxon>
    </lineage>
</organism>
<evidence type="ECO:0000256" key="7">
    <source>
        <dbReference type="ARBA" id="ARBA00038093"/>
    </source>
</evidence>
<sequence length="134" mass="14500">MTHRFLLDTNIVIFALRRTDGPLRAHLRAESDRLAVSTITVSELAYGAEKSADPTANRHAVEQFLALARILPFDAAAAQHAGEIRAQLAMTGTPIGGYDVLIAGHARSAGLAVVTNNRREFDRVPGLEVVDWSV</sequence>
<dbReference type="Gene3D" id="3.40.50.1010">
    <property type="entry name" value="5'-nuclease"/>
    <property type="match status" value="1"/>
</dbReference>
<evidence type="ECO:0000256" key="8">
    <source>
        <dbReference type="HAMAP-Rule" id="MF_00265"/>
    </source>
</evidence>
<accession>A0ABR8NS13</accession>
<evidence type="ECO:0000256" key="3">
    <source>
        <dbReference type="ARBA" id="ARBA00022722"/>
    </source>
</evidence>
<keyword evidence="11" id="KW-1185">Reference proteome</keyword>
<comment type="caution">
    <text evidence="10">The sequence shown here is derived from an EMBL/GenBank/DDBJ whole genome shotgun (WGS) entry which is preliminary data.</text>
</comment>
<evidence type="ECO:0000256" key="1">
    <source>
        <dbReference type="ARBA" id="ARBA00001946"/>
    </source>
</evidence>
<feature type="binding site" evidence="8">
    <location>
        <position position="8"/>
    </location>
    <ligand>
        <name>Mg(2+)</name>
        <dbReference type="ChEBI" id="CHEBI:18420"/>
    </ligand>
</feature>
<protein>
    <recommendedName>
        <fullName evidence="8">Ribonuclease VapC</fullName>
        <shortName evidence="8">RNase VapC</shortName>
        <ecNumber evidence="8">3.1.-.-</ecNumber>
    </recommendedName>
    <alternativeName>
        <fullName evidence="8">Toxin VapC</fullName>
    </alternativeName>
</protein>
<keyword evidence="3 8" id="KW-0540">Nuclease</keyword>
<comment type="function">
    <text evidence="8">Toxic component of a toxin-antitoxin (TA) system. An RNase.</text>
</comment>
<dbReference type="EC" id="3.1.-.-" evidence="8"/>
<dbReference type="PANTHER" id="PTHR33653:SF1">
    <property type="entry name" value="RIBONUCLEASE VAPC2"/>
    <property type="match status" value="1"/>
</dbReference>
<keyword evidence="8" id="KW-0800">Toxin</keyword>
<evidence type="ECO:0000256" key="6">
    <source>
        <dbReference type="ARBA" id="ARBA00022842"/>
    </source>
</evidence>
<evidence type="ECO:0000256" key="2">
    <source>
        <dbReference type="ARBA" id="ARBA00022649"/>
    </source>
</evidence>
<dbReference type="Proteomes" id="UP000598426">
    <property type="component" value="Unassembled WGS sequence"/>
</dbReference>
<dbReference type="InterPro" id="IPR050556">
    <property type="entry name" value="Type_II_TA_system_RNase"/>
</dbReference>
<evidence type="ECO:0000256" key="5">
    <source>
        <dbReference type="ARBA" id="ARBA00022801"/>
    </source>
</evidence>
<gene>
    <name evidence="8" type="primary">vapC</name>
    <name evidence="10" type="ORF">IF188_14715</name>
</gene>
<comment type="similarity">
    <text evidence="7 8">Belongs to the PINc/VapC protein family.</text>
</comment>
<proteinExistence type="inferred from homology"/>
<dbReference type="PANTHER" id="PTHR33653">
    <property type="entry name" value="RIBONUCLEASE VAPC2"/>
    <property type="match status" value="1"/>
</dbReference>
<keyword evidence="4 8" id="KW-0479">Metal-binding</keyword>
<dbReference type="EMBL" id="JACXZS010000010">
    <property type="protein sequence ID" value="MBD3942944.1"/>
    <property type="molecule type" value="Genomic_DNA"/>
</dbReference>
<dbReference type="InterPro" id="IPR022907">
    <property type="entry name" value="VapC_family"/>
</dbReference>
<dbReference type="CDD" id="cd18745">
    <property type="entry name" value="PIN_VapC4-5_FitB-like"/>
    <property type="match status" value="1"/>
</dbReference>
<keyword evidence="5 8" id="KW-0378">Hydrolase</keyword>
<dbReference type="InterPro" id="IPR029060">
    <property type="entry name" value="PIN-like_dom_sf"/>
</dbReference>
<dbReference type="InterPro" id="IPR002716">
    <property type="entry name" value="PIN_dom"/>
</dbReference>
<comment type="cofactor">
    <cofactor evidence="1 8">
        <name>Mg(2+)</name>
        <dbReference type="ChEBI" id="CHEBI:18420"/>
    </cofactor>
</comment>
<feature type="binding site" evidence="8">
    <location>
        <position position="99"/>
    </location>
    <ligand>
        <name>Mg(2+)</name>
        <dbReference type="ChEBI" id="CHEBI:18420"/>
    </ligand>
</feature>
<dbReference type="HAMAP" id="MF_00265">
    <property type="entry name" value="VapC_Nob1"/>
    <property type="match status" value="1"/>
</dbReference>
<keyword evidence="6 8" id="KW-0460">Magnesium</keyword>
<evidence type="ECO:0000256" key="4">
    <source>
        <dbReference type="ARBA" id="ARBA00022723"/>
    </source>
</evidence>